<reference evidence="4 5" key="1">
    <citation type="submission" date="2017-03" db="EMBL/GenBank/DDBJ databases">
        <title>Foreign affairs: Plasmid Transfer between Roseobacters and Rhizobia.</title>
        <authorList>
            <person name="Bartling P."/>
            <person name="Bunk B."/>
            <person name="Overmann J."/>
            <person name="Brinkmann H."/>
            <person name="Petersen J."/>
        </authorList>
    </citation>
    <scope>NUCLEOTIDE SEQUENCE [LARGE SCALE GENOMIC DNA]</scope>
    <source>
        <strain evidence="4 5">MACL11</strain>
    </source>
</reference>
<sequence length="154" mass="15860">MKIAVAGDSAGAPLAKVIAEHLAGREGFTVSELSTPPDNGNEYYANLSDRVTAGILDGTYDRAILCCGTGIGVAISANKVPGIRAAQTHDTYSAERAALSNNAQVITMGARVIGTELAKSIADAYLACEFDPNGRSAGNVQAINDLDAKYNAKG</sequence>
<dbReference type="Pfam" id="PF02502">
    <property type="entry name" value="LacAB_rpiB"/>
    <property type="match status" value="1"/>
</dbReference>
<dbReference type="GO" id="GO:0005975">
    <property type="term" value="P:carbohydrate metabolic process"/>
    <property type="evidence" value="ECO:0007669"/>
    <property type="project" value="InterPro"/>
</dbReference>
<dbReference type="PROSITE" id="PS01174">
    <property type="entry name" value="LIPASE_GDXG_SER"/>
    <property type="match status" value="1"/>
</dbReference>
<feature type="active site" evidence="3">
    <location>
        <position position="9"/>
    </location>
</feature>
<dbReference type="PANTHER" id="PTHR43732:SF1">
    <property type="entry name" value="RIBOSE 5-PHOSPHATE ISOMERASE"/>
    <property type="match status" value="1"/>
</dbReference>
<accession>A0A1U9YXA8</accession>
<organism evidence="4 5">
    <name type="scientific">Martelella mediterranea DSM 17316</name>
    <dbReference type="NCBI Taxonomy" id="1122214"/>
    <lineage>
        <taxon>Bacteria</taxon>
        <taxon>Pseudomonadati</taxon>
        <taxon>Pseudomonadota</taxon>
        <taxon>Alphaproteobacteria</taxon>
        <taxon>Hyphomicrobiales</taxon>
        <taxon>Aurantimonadaceae</taxon>
        <taxon>Martelella</taxon>
    </lineage>
</organism>
<dbReference type="eggNOG" id="COG0698">
    <property type="taxonomic scope" value="Bacteria"/>
</dbReference>
<name>A0A1U9YXA8_9HYPH</name>
<proteinExistence type="inferred from homology"/>
<protein>
    <submittedName>
        <fullName evidence="4">Putative sugar phosphate isomerase YwlF</fullName>
        <ecNumber evidence="4">5.3.1.-</ecNumber>
    </submittedName>
</protein>
<comment type="similarity">
    <text evidence="1">Belongs to the LacAB/RpiB family.</text>
</comment>
<dbReference type="RefSeq" id="WP_018067716.1">
    <property type="nucleotide sequence ID" value="NZ_AQWH01000052.1"/>
</dbReference>
<dbReference type="Proteomes" id="UP000191135">
    <property type="component" value="Chromosome"/>
</dbReference>
<dbReference type="Gene3D" id="3.40.1400.10">
    <property type="entry name" value="Sugar-phosphate isomerase, RpiB/LacA/LacB"/>
    <property type="match status" value="1"/>
</dbReference>
<gene>
    <name evidence="4" type="primary">ywlF</name>
    <name evidence="4" type="ORF">Mame_00690</name>
</gene>
<dbReference type="AlphaFoldDB" id="A0A1U9YXA8"/>
<keyword evidence="2 4" id="KW-0413">Isomerase</keyword>
<evidence type="ECO:0000313" key="5">
    <source>
        <dbReference type="Proteomes" id="UP000191135"/>
    </source>
</evidence>
<evidence type="ECO:0000256" key="2">
    <source>
        <dbReference type="ARBA" id="ARBA00023235"/>
    </source>
</evidence>
<dbReference type="STRING" id="1122214.Mame_00690"/>
<dbReference type="InterPro" id="IPR051812">
    <property type="entry name" value="SPI_LacAB/RpiB"/>
</dbReference>
<dbReference type="GO" id="GO:0016861">
    <property type="term" value="F:intramolecular oxidoreductase activity, interconverting aldoses and ketoses"/>
    <property type="evidence" value="ECO:0007669"/>
    <property type="project" value="UniProtKB-ARBA"/>
</dbReference>
<dbReference type="PIRSF" id="PIRSF005384">
    <property type="entry name" value="RpiB_LacA_B"/>
    <property type="match status" value="1"/>
</dbReference>
<keyword evidence="5" id="KW-1185">Reference proteome</keyword>
<dbReference type="KEGG" id="mmed:Mame_00690"/>
<dbReference type="EC" id="5.3.1.-" evidence="4"/>
<dbReference type="SUPFAM" id="SSF89623">
    <property type="entry name" value="Ribose/Galactose isomerase RpiB/AlsB"/>
    <property type="match status" value="1"/>
</dbReference>
<dbReference type="InterPro" id="IPR036569">
    <property type="entry name" value="RpiB_LacA_LacB_sf"/>
</dbReference>
<dbReference type="EMBL" id="CP020330">
    <property type="protein sequence ID" value="AQZ50066.1"/>
    <property type="molecule type" value="Genomic_DNA"/>
</dbReference>
<dbReference type="InterPro" id="IPR003500">
    <property type="entry name" value="RpiB_LacA_LacB"/>
</dbReference>
<dbReference type="InterPro" id="IPR033140">
    <property type="entry name" value="Lipase_GDXG_put_SER_AS"/>
</dbReference>
<evidence type="ECO:0000256" key="3">
    <source>
        <dbReference type="PROSITE-ProRule" id="PRU10038"/>
    </source>
</evidence>
<dbReference type="NCBIfam" id="NF004051">
    <property type="entry name" value="PRK05571.1"/>
    <property type="match status" value="1"/>
</dbReference>
<evidence type="ECO:0000313" key="4">
    <source>
        <dbReference type="EMBL" id="AQZ50066.1"/>
    </source>
</evidence>
<dbReference type="OrthoDB" id="1778624at2"/>
<dbReference type="PANTHER" id="PTHR43732">
    <property type="entry name" value="RIBOSE 5-PHOSPHATE ISOMERASE-RELATED"/>
    <property type="match status" value="1"/>
</dbReference>
<dbReference type="NCBIfam" id="TIGR00689">
    <property type="entry name" value="rpiB_lacA_lacB"/>
    <property type="match status" value="1"/>
</dbReference>
<evidence type="ECO:0000256" key="1">
    <source>
        <dbReference type="ARBA" id="ARBA00008754"/>
    </source>
</evidence>